<sequence length="99" mass="11043">MSSQAQGGGMMCSFCVSNDPRKCRENVILNDVRGDFNYNFSHVTPAQLLEKLFYECDQNLAGPANAECHQIAKENLLLIYTDLQAGKGAYFICQQLDLC</sequence>
<dbReference type="EMBL" id="KI657604">
    <property type="protein sequence ID" value="ETN86094.1"/>
    <property type="molecule type" value="Genomic_DNA"/>
</dbReference>
<protein>
    <submittedName>
        <fullName evidence="1">Surfactant protein B</fullName>
    </submittedName>
</protein>
<name>W2TWP1_NECAM</name>
<reference evidence="2" key="1">
    <citation type="journal article" date="2014" name="Nat. Genet.">
        <title>Genome of the human hookworm Necator americanus.</title>
        <authorList>
            <person name="Tang Y.T."/>
            <person name="Gao X."/>
            <person name="Rosa B.A."/>
            <person name="Abubucker S."/>
            <person name="Hallsworth-Pepin K."/>
            <person name="Martin J."/>
            <person name="Tyagi R."/>
            <person name="Heizer E."/>
            <person name="Zhang X."/>
            <person name="Bhonagiri-Palsikar V."/>
            <person name="Minx P."/>
            <person name="Warren W.C."/>
            <person name="Wang Q."/>
            <person name="Zhan B."/>
            <person name="Hotez P.J."/>
            <person name="Sternberg P.W."/>
            <person name="Dougall A."/>
            <person name="Gaze S.T."/>
            <person name="Mulvenna J."/>
            <person name="Sotillo J."/>
            <person name="Ranganathan S."/>
            <person name="Rabelo E.M."/>
            <person name="Wilson R.K."/>
            <person name="Felgner P.L."/>
            <person name="Bethony J."/>
            <person name="Hawdon J.M."/>
            <person name="Gasser R.B."/>
            <person name="Loukas A."/>
            <person name="Mitreva M."/>
        </authorList>
    </citation>
    <scope>NUCLEOTIDE SEQUENCE [LARGE SCALE GENOMIC DNA]</scope>
</reference>
<evidence type="ECO:0000313" key="2">
    <source>
        <dbReference type="Proteomes" id="UP000053676"/>
    </source>
</evidence>
<dbReference type="AlphaFoldDB" id="W2TWP1"/>
<proteinExistence type="predicted"/>
<keyword evidence="2" id="KW-1185">Reference proteome</keyword>
<dbReference type="OrthoDB" id="5862036at2759"/>
<organism evidence="1 2">
    <name type="scientific">Necator americanus</name>
    <name type="common">Human hookworm</name>
    <dbReference type="NCBI Taxonomy" id="51031"/>
    <lineage>
        <taxon>Eukaryota</taxon>
        <taxon>Metazoa</taxon>
        <taxon>Ecdysozoa</taxon>
        <taxon>Nematoda</taxon>
        <taxon>Chromadorea</taxon>
        <taxon>Rhabditida</taxon>
        <taxon>Rhabditina</taxon>
        <taxon>Rhabditomorpha</taxon>
        <taxon>Strongyloidea</taxon>
        <taxon>Ancylostomatidae</taxon>
        <taxon>Bunostominae</taxon>
        <taxon>Necator</taxon>
    </lineage>
</organism>
<dbReference type="Proteomes" id="UP000053676">
    <property type="component" value="Unassembled WGS sequence"/>
</dbReference>
<accession>W2TWP1</accession>
<gene>
    <name evidence="1" type="ORF">NECAME_06067</name>
</gene>
<evidence type="ECO:0000313" key="1">
    <source>
        <dbReference type="EMBL" id="ETN86094.1"/>
    </source>
</evidence>
<dbReference type="KEGG" id="nai:NECAME_06067"/>
<dbReference type="OMA" id="ANISCHR"/>